<feature type="transmembrane region" description="Helical" evidence="1">
    <location>
        <begin position="12"/>
        <end position="34"/>
    </location>
</feature>
<sequence>MDFSEIDKKYPWARLAIVVTLIALSVALEVGVHIHFNTAVAYTHVFYLVIALTGIWYYRKAAVIALVFGLIHIGVDYAMTGALDPAAVFRAAMFVIVAYVIGALSESANRYYEEREEKHRALVGFVEEVRLRIKTPVGTIRDDLTGISRRVERGEMEDGEIAAALEMQIAHAEQVVASLRELQQGVIEEHHP</sequence>
<dbReference type="RefSeq" id="WP_265581070.1">
    <property type="nucleotide sequence ID" value="NZ_CP036172.1"/>
</dbReference>
<feature type="transmembrane region" description="Helical" evidence="1">
    <location>
        <begin position="40"/>
        <end position="58"/>
    </location>
</feature>
<reference evidence="2" key="2">
    <citation type="submission" date="2019-02" db="EMBL/GenBank/DDBJ databases">
        <authorList>
            <person name="Chen S.-C."/>
            <person name="Chien H.-H."/>
            <person name="Lai M.-C."/>
        </authorList>
    </citation>
    <scope>NUCLEOTIDE SEQUENCE</scope>
    <source>
        <strain evidence="2">N2F9704</strain>
    </source>
</reference>
<evidence type="ECO:0000313" key="3">
    <source>
        <dbReference type="Proteomes" id="UP001042704"/>
    </source>
</evidence>
<dbReference type="AlphaFoldDB" id="A0A8A3S877"/>
<keyword evidence="1" id="KW-1133">Transmembrane helix</keyword>
<feature type="transmembrane region" description="Helical" evidence="1">
    <location>
        <begin position="63"/>
        <end position="80"/>
    </location>
</feature>
<keyword evidence="1" id="KW-0472">Membrane</keyword>
<dbReference type="Proteomes" id="UP001042704">
    <property type="component" value="Chromosome"/>
</dbReference>
<feature type="transmembrane region" description="Helical" evidence="1">
    <location>
        <begin position="86"/>
        <end position="105"/>
    </location>
</feature>
<name>A0A8A3S877_9EURY</name>
<keyword evidence="3" id="KW-1185">Reference proteome</keyword>
<dbReference type="KEGG" id="maqe:RJ40_11820"/>
<evidence type="ECO:0000256" key="1">
    <source>
        <dbReference type="SAM" id="Phobius"/>
    </source>
</evidence>
<dbReference type="GeneID" id="76425066"/>
<accession>A0A8A3S877</accession>
<proteinExistence type="predicted"/>
<evidence type="ECO:0008006" key="4">
    <source>
        <dbReference type="Google" id="ProtNLM"/>
    </source>
</evidence>
<dbReference type="EMBL" id="CP036172">
    <property type="protein sequence ID" value="QSZ68133.1"/>
    <property type="molecule type" value="Genomic_DNA"/>
</dbReference>
<reference evidence="2" key="1">
    <citation type="journal article" date="2001" name="Int. J. Syst. Evol. Microbiol.">
        <title>Methanofollis aquaemaris sp. nov., a methanogen isolated from an aquaculture fish pond.</title>
        <authorList>
            <person name="Lai M.C."/>
            <person name="Chen S.C."/>
        </authorList>
    </citation>
    <scope>NUCLEOTIDE SEQUENCE</scope>
    <source>
        <strain evidence="2">N2F9704</strain>
    </source>
</reference>
<organism evidence="2 3">
    <name type="scientific">Methanofollis aquaemaris</name>
    <dbReference type="NCBI Taxonomy" id="126734"/>
    <lineage>
        <taxon>Archaea</taxon>
        <taxon>Methanobacteriati</taxon>
        <taxon>Methanobacteriota</taxon>
        <taxon>Stenosarchaea group</taxon>
        <taxon>Methanomicrobia</taxon>
        <taxon>Methanomicrobiales</taxon>
        <taxon>Methanomicrobiaceae</taxon>
        <taxon>Methanofollis</taxon>
    </lineage>
</organism>
<protein>
    <recommendedName>
        <fullName evidence="4">DUF4118 domain-containing protein</fullName>
    </recommendedName>
</protein>
<evidence type="ECO:0000313" key="2">
    <source>
        <dbReference type="EMBL" id="QSZ68133.1"/>
    </source>
</evidence>
<keyword evidence="1" id="KW-0812">Transmembrane</keyword>
<gene>
    <name evidence="2" type="ORF">RJ40_11820</name>
</gene>